<keyword evidence="5 7" id="KW-0378">Hydrolase</keyword>
<comment type="cofactor">
    <cofactor evidence="1">
        <name>Mg(2+)</name>
        <dbReference type="ChEBI" id="CHEBI:18420"/>
    </cofactor>
</comment>
<comment type="similarity">
    <text evidence="2">Belongs to the KdsC family.</text>
</comment>
<dbReference type="InterPro" id="IPR050793">
    <property type="entry name" value="CMP-NeuNAc_synthase"/>
</dbReference>
<evidence type="ECO:0000256" key="4">
    <source>
        <dbReference type="ARBA" id="ARBA00022723"/>
    </source>
</evidence>
<dbReference type="NCBIfam" id="TIGR01670">
    <property type="entry name" value="KdsC-phosphatas"/>
    <property type="match status" value="1"/>
</dbReference>
<dbReference type="EMBL" id="JAAGVY010000004">
    <property type="protein sequence ID" value="NEN22660.1"/>
    <property type="molecule type" value="Genomic_DNA"/>
</dbReference>
<dbReference type="GO" id="GO:0046872">
    <property type="term" value="F:metal ion binding"/>
    <property type="evidence" value="ECO:0007669"/>
    <property type="project" value="UniProtKB-KW"/>
</dbReference>
<dbReference type="Pfam" id="PF08282">
    <property type="entry name" value="Hydrolase_3"/>
    <property type="match status" value="1"/>
</dbReference>
<dbReference type="InterPro" id="IPR023214">
    <property type="entry name" value="HAD_sf"/>
</dbReference>
<dbReference type="SFLD" id="SFLDG01136">
    <property type="entry name" value="C1.6:_Phosphoserine_Phosphatas"/>
    <property type="match status" value="1"/>
</dbReference>
<comment type="caution">
    <text evidence="7">The sequence shown here is derived from an EMBL/GenBank/DDBJ whole genome shotgun (WGS) entry which is preliminary data.</text>
</comment>
<keyword evidence="4" id="KW-0479">Metal-binding</keyword>
<protein>
    <submittedName>
        <fullName evidence="7">HAD-IIIA family hydrolase</fullName>
    </submittedName>
</protein>
<dbReference type="GO" id="GO:0008781">
    <property type="term" value="F:N-acylneuraminate cytidylyltransferase activity"/>
    <property type="evidence" value="ECO:0007669"/>
    <property type="project" value="TreeGrafter"/>
</dbReference>
<evidence type="ECO:0000256" key="1">
    <source>
        <dbReference type="ARBA" id="ARBA00001946"/>
    </source>
</evidence>
<accession>A0A7K3WLY8</accession>
<name>A0A7K3WLY8_9FLAO</name>
<evidence type="ECO:0000256" key="3">
    <source>
        <dbReference type="ARBA" id="ARBA00011881"/>
    </source>
</evidence>
<dbReference type="SFLD" id="SFLDS00003">
    <property type="entry name" value="Haloacid_Dehalogenase"/>
    <property type="match status" value="1"/>
</dbReference>
<keyword evidence="6" id="KW-0460">Magnesium</keyword>
<dbReference type="SUPFAM" id="SSF56784">
    <property type="entry name" value="HAD-like"/>
    <property type="match status" value="1"/>
</dbReference>
<evidence type="ECO:0000313" key="8">
    <source>
        <dbReference type="Proteomes" id="UP000486602"/>
    </source>
</evidence>
<evidence type="ECO:0000313" key="7">
    <source>
        <dbReference type="EMBL" id="NEN22660.1"/>
    </source>
</evidence>
<keyword evidence="8" id="KW-1185">Reference proteome</keyword>
<dbReference type="GO" id="GO:0016788">
    <property type="term" value="F:hydrolase activity, acting on ester bonds"/>
    <property type="evidence" value="ECO:0007669"/>
    <property type="project" value="InterPro"/>
</dbReference>
<comment type="subunit">
    <text evidence="3">Homotetramer.</text>
</comment>
<dbReference type="CDD" id="cd01630">
    <property type="entry name" value="HAD_KDO-like"/>
    <property type="match status" value="1"/>
</dbReference>
<reference evidence="7 8" key="1">
    <citation type="submission" date="2020-02" db="EMBL/GenBank/DDBJ databases">
        <title>Out from the shadows clarifying the taxonomy of the family Cryomorphaceae and related taxa by utilizing the GTDB taxonomic framework.</title>
        <authorList>
            <person name="Bowman J.P."/>
        </authorList>
    </citation>
    <scope>NUCLEOTIDE SEQUENCE [LARGE SCALE GENOMIC DNA]</scope>
    <source>
        <strain evidence="7 8">QSSC 1-22</strain>
    </source>
</reference>
<dbReference type="Proteomes" id="UP000486602">
    <property type="component" value="Unassembled WGS sequence"/>
</dbReference>
<dbReference type="FunFam" id="3.40.50.1000:FF:000029">
    <property type="entry name" value="3-deoxy-D-manno-octulosonate 8-phosphate phosphatase KdsC"/>
    <property type="match status" value="1"/>
</dbReference>
<dbReference type="RefSeq" id="WP_163283383.1">
    <property type="nucleotide sequence ID" value="NZ_JAAGVY010000004.1"/>
</dbReference>
<proteinExistence type="inferred from homology"/>
<dbReference type="InterPro" id="IPR036412">
    <property type="entry name" value="HAD-like_sf"/>
</dbReference>
<sequence length="215" mass="23591">MLFENINFLLREKGAQPLSGEGFLALDPDHLWELVSQLGVPFELLNTVNLAESRKALKEREIKLVVLDVDGVFTDGGMFYSSDGQEIKKFNVKDGMAITRAIAKGVEFGIISAASRSEVVKIRAKILGIQHVYVGGQPKIEVLESWLYKFGFGFENVAYIGDDINDVAILERVGVSAAPADAVMQAKIAAKIVLQNRGGEGCIREFIENYIVAID</sequence>
<dbReference type="InterPro" id="IPR010023">
    <property type="entry name" value="KdsC_fam"/>
</dbReference>
<evidence type="ECO:0000256" key="2">
    <source>
        <dbReference type="ARBA" id="ARBA00005893"/>
    </source>
</evidence>
<dbReference type="AlphaFoldDB" id="A0A7K3WLY8"/>
<dbReference type="PANTHER" id="PTHR21485:SF3">
    <property type="entry name" value="N-ACYLNEURAMINATE CYTIDYLYLTRANSFERASE"/>
    <property type="match status" value="1"/>
</dbReference>
<evidence type="ECO:0000256" key="6">
    <source>
        <dbReference type="ARBA" id="ARBA00022842"/>
    </source>
</evidence>
<dbReference type="Gene3D" id="3.40.50.1000">
    <property type="entry name" value="HAD superfamily/HAD-like"/>
    <property type="match status" value="1"/>
</dbReference>
<dbReference type="PANTHER" id="PTHR21485">
    <property type="entry name" value="HAD SUPERFAMILY MEMBERS CMAS AND KDSC"/>
    <property type="match status" value="1"/>
</dbReference>
<gene>
    <name evidence="7" type="ORF">G3O08_03960</name>
</gene>
<dbReference type="SFLD" id="SFLDG01138">
    <property type="entry name" value="C1.6.2:_Deoxy-d-mannose-octulo"/>
    <property type="match status" value="1"/>
</dbReference>
<evidence type="ECO:0000256" key="5">
    <source>
        <dbReference type="ARBA" id="ARBA00022801"/>
    </source>
</evidence>
<organism evidence="7 8">
    <name type="scientific">Cryomorpha ignava</name>
    <dbReference type="NCBI Taxonomy" id="101383"/>
    <lineage>
        <taxon>Bacteria</taxon>
        <taxon>Pseudomonadati</taxon>
        <taxon>Bacteroidota</taxon>
        <taxon>Flavobacteriia</taxon>
        <taxon>Flavobacteriales</taxon>
        <taxon>Cryomorphaceae</taxon>
        <taxon>Cryomorpha</taxon>
    </lineage>
</organism>